<organism evidence="2 3">
    <name type="scientific">Sphagnum jensenii</name>
    <dbReference type="NCBI Taxonomy" id="128206"/>
    <lineage>
        <taxon>Eukaryota</taxon>
        <taxon>Viridiplantae</taxon>
        <taxon>Streptophyta</taxon>
        <taxon>Embryophyta</taxon>
        <taxon>Bryophyta</taxon>
        <taxon>Sphagnophytina</taxon>
        <taxon>Sphagnopsida</taxon>
        <taxon>Sphagnales</taxon>
        <taxon>Sphagnaceae</taxon>
        <taxon>Sphagnum</taxon>
    </lineage>
</organism>
<keyword evidence="1" id="KW-1133">Transmembrane helix</keyword>
<accession>A0ABP0VDJ5</accession>
<proteinExistence type="predicted"/>
<sequence>MGTTGLLSKSCQVLEFITRVSLVNIPSYLQAMSPELDRVCSMTFAYLTMQVVGFSGALLCNASFTLACRIAYFLPPLFDSPVLEGTTDVPSNSALYLVAVYYVSYASIRVMVGFAQGIFQIGLESIKDFPDACALLARGGLLTLQLAPVVFTPVIVLECALLLADPICSFPVNISGDPRSYAAEDWLQGSLADGAGFLCDVTGLRFLTSPYADVRRMVFSSLVVMVLQLWQAALLQFPQWTTALRELPLGVRTAAQLAVVVLSACSVYATAAALLHHTLPLNVLCVLLVGWTLWLCLFMPVLVRQQGLQWAARVTPASMQAFAANLRLSFVIILTLAFAFILHVSGVS</sequence>
<feature type="transmembrane region" description="Helical" evidence="1">
    <location>
        <begin position="281"/>
        <end position="303"/>
    </location>
</feature>
<protein>
    <submittedName>
        <fullName evidence="2">Uncharacterized protein</fullName>
    </submittedName>
</protein>
<keyword evidence="1" id="KW-0472">Membrane</keyword>
<name>A0ABP0VDJ5_9BRYO</name>
<feature type="transmembrane region" description="Helical" evidence="1">
    <location>
        <begin position="51"/>
        <end position="74"/>
    </location>
</feature>
<keyword evidence="1" id="KW-0812">Transmembrane</keyword>
<feature type="transmembrane region" description="Helical" evidence="1">
    <location>
        <begin position="217"/>
        <end position="237"/>
    </location>
</feature>
<dbReference type="Proteomes" id="UP001497444">
    <property type="component" value="Unassembled WGS sequence"/>
</dbReference>
<reference evidence="2" key="1">
    <citation type="submission" date="2024-02" db="EMBL/GenBank/DDBJ databases">
        <authorList>
            <consortium name="ELIXIR-Norway"/>
            <consortium name="Elixir Norway"/>
        </authorList>
    </citation>
    <scope>NUCLEOTIDE SEQUENCE</scope>
</reference>
<feature type="transmembrane region" description="Helical" evidence="1">
    <location>
        <begin position="324"/>
        <end position="344"/>
    </location>
</feature>
<dbReference type="EMBL" id="CAXAQS010000302">
    <property type="protein sequence ID" value="CAK9251025.1"/>
    <property type="molecule type" value="Genomic_DNA"/>
</dbReference>
<comment type="caution">
    <text evidence="2">The sequence shown here is derived from an EMBL/GenBank/DDBJ whole genome shotgun (WGS) entry which is preliminary data.</text>
</comment>
<feature type="transmembrane region" description="Helical" evidence="1">
    <location>
        <begin position="249"/>
        <end position="275"/>
    </location>
</feature>
<evidence type="ECO:0000313" key="3">
    <source>
        <dbReference type="Proteomes" id="UP001497444"/>
    </source>
</evidence>
<gene>
    <name evidence="2" type="ORF">CSSPJE1EN1_LOCUS26403</name>
</gene>
<evidence type="ECO:0000313" key="2">
    <source>
        <dbReference type="EMBL" id="CAK9251025.1"/>
    </source>
</evidence>
<feature type="transmembrane region" description="Helical" evidence="1">
    <location>
        <begin position="94"/>
        <end position="119"/>
    </location>
</feature>
<keyword evidence="3" id="KW-1185">Reference proteome</keyword>
<evidence type="ECO:0000256" key="1">
    <source>
        <dbReference type="SAM" id="Phobius"/>
    </source>
</evidence>